<evidence type="ECO:0000256" key="5">
    <source>
        <dbReference type="RuleBase" id="RU004398"/>
    </source>
</evidence>
<dbReference type="SUPFAM" id="SSF143870">
    <property type="entry name" value="PF0523-like"/>
    <property type="match status" value="1"/>
</dbReference>
<sequence length="177" mass="19999">MKMDQRWDLNQSGQLQCTLALWKDVQNAPELKKRILSQDIRDVCFINPSLLLDPFCVVVAAKKASEAQLREAMITKSIMTEILFNLSPSKNIRDSLEVYGIRDDSKTLMGLIYLDKNSEAGRLDSLGVKGTRVPLEELESMCDESVIRKKYKASPDITDRASLIKFVTSKIAAKQFI</sequence>
<dbReference type="GO" id="GO:0000408">
    <property type="term" value="C:EKC/KEOPS complex"/>
    <property type="evidence" value="ECO:0007669"/>
    <property type="project" value="TreeGrafter"/>
</dbReference>
<dbReference type="Pfam" id="PF08617">
    <property type="entry name" value="CGI-121"/>
    <property type="match status" value="1"/>
</dbReference>
<dbReference type="GO" id="GO:0005634">
    <property type="term" value="C:nucleus"/>
    <property type="evidence" value="ECO:0007669"/>
    <property type="project" value="UniProtKB-SubCell"/>
</dbReference>
<organism evidence="6">
    <name type="scientific">Caligus rogercresseyi</name>
    <name type="common">Sea louse</name>
    <dbReference type="NCBI Taxonomy" id="217165"/>
    <lineage>
        <taxon>Eukaryota</taxon>
        <taxon>Metazoa</taxon>
        <taxon>Ecdysozoa</taxon>
        <taxon>Arthropoda</taxon>
        <taxon>Crustacea</taxon>
        <taxon>Multicrustacea</taxon>
        <taxon>Hexanauplia</taxon>
        <taxon>Copepoda</taxon>
        <taxon>Siphonostomatoida</taxon>
        <taxon>Caligidae</taxon>
        <taxon>Caligus</taxon>
    </lineage>
</organism>
<comment type="similarity">
    <text evidence="2 5">Belongs to the CGI121/TPRKB family.</text>
</comment>
<evidence type="ECO:0000256" key="3">
    <source>
        <dbReference type="ARBA" id="ARBA00022694"/>
    </source>
</evidence>
<dbReference type="EMBL" id="BT077160">
    <property type="protein sequence ID" value="ACO11584.1"/>
    <property type="molecule type" value="mRNA"/>
</dbReference>
<dbReference type="InterPro" id="IPR013926">
    <property type="entry name" value="CGI121/TPRKB"/>
</dbReference>
<protein>
    <submittedName>
        <fullName evidence="6">TP53RK-binding protein</fullName>
    </submittedName>
</protein>
<dbReference type="AlphaFoldDB" id="C1BRD1"/>
<gene>
    <name evidence="6" type="primary">TPRKB</name>
</gene>
<comment type="subcellular location">
    <subcellularLocation>
        <location evidence="1">Nucleus</location>
    </subcellularLocation>
</comment>
<reference evidence="6" key="1">
    <citation type="submission" date="2009-03" db="EMBL/GenBank/DDBJ databases">
        <title>Caligus rogercresseyi ESTs and full-length cDNAs.</title>
        <authorList>
            <person name="Yasuike M."/>
            <person name="von Schalburg K."/>
            <person name="Cooper G."/>
            <person name="Leong J."/>
            <person name="Jones S.R.M."/>
            <person name="Koop B.F."/>
        </authorList>
    </citation>
    <scope>NUCLEOTIDE SEQUENCE</scope>
    <source>
        <tissue evidence="6">Whole tissue</tissue>
    </source>
</reference>
<proteinExistence type="evidence at transcript level"/>
<evidence type="ECO:0000256" key="1">
    <source>
        <dbReference type="ARBA" id="ARBA00004123"/>
    </source>
</evidence>
<dbReference type="GO" id="GO:0005829">
    <property type="term" value="C:cytosol"/>
    <property type="evidence" value="ECO:0007669"/>
    <property type="project" value="TreeGrafter"/>
</dbReference>
<evidence type="ECO:0000256" key="4">
    <source>
        <dbReference type="ARBA" id="ARBA00023242"/>
    </source>
</evidence>
<dbReference type="InterPro" id="IPR036504">
    <property type="entry name" value="CGI121/TPRKB_sf"/>
</dbReference>
<keyword evidence="4 5" id="KW-0539">Nucleus</keyword>
<evidence type="ECO:0000313" key="6">
    <source>
        <dbReference type="EMBL" id="ACO11584.1"/>
    </source>
</evidence>
<name>C1BRD1_CALRO</name>
<accession>C1BRD1</accession>
<dbReference type="PANTHER" id="PTHR15840:SF10">
    <property type="entry name" value="EKC_KEOPS COMPLEX SUBUNIT TPRKB"/>
    <property type="match status" value="1"/>
</dbReference>
<dbReference type="PANTHER" id="PTHR15840">
    <property type="entry name" value="CGI-121 FAMILY MEMBER"/>
    <property type="match status" value="1"/>
</dbReference>
<evidence type="ECO:0000256" key="2">
    <source>
        <dbReference type="ARBA" id="ARBA00005546"/>
    </source>
</evidence>
<keyword evidence="3" id="KW-0819">tRNA processing</keyword>
<dbReference type="Gene3D" id="3.30.2380.10">
    <property type="entry name" value="CGI121/TPRKB"/>
    <property type="match status" value="1"/>
</dbReference>
<dbReference type="GO" id="GO:0002949">
    <property type="term" value="P:tRNA threonylcarbamoyladenosine modification"/>
    <property type="evidence" value="ECO:0007669"/>
    <property type="project" value="TreeGrafter"/>
</dbReference>